<evidence type="ECO:0000313" key="1">
    <source>
        <dbReference type="EMBL" id="CAI3971192.1"/>
    </source>
</evidence>
<gene>
    <name evidence="1" type="ORF">ORM20_00143</name>
</gene>
<organism evidence="1">
    <name type="scientific">Ochrobactrum phage ORM_20</name>
    <dbReference type="NCBI Taxonomy" id="2985243"/>
    <lineage>
        <taxon>Viruses</taxon>
    </lineage>
</organism>
<protein>
    <submittedName>
        <fullName evidence="1">Uncharacterized protein</fullName>
    </submittedName>
</protein>
<accession>A0A9N6WV03</accession>
<reference evidence="1" key="1">
    <citation type="submission" date="2022-10" db="EMBL/GenBank/DDBJ databases">
        <authorList>
            <person name="Meaden S."/>
        </authorList>
    </citation>
    <scope>NUCLEOTIDE SEQUENCE</scope>
</reference>
<sequence>MDNRHHVVVKDAVEATRRGFLPYPELRKFNSTSFTPREAELFNAIFTYRIQVSDNGQEASLETMIEEFYRDRDIPEHQAGILTRAYLRGLAFAIDYNLKSEEPEAAEEPSDLTTTEFIEIMAKLNRIAPDMVSENIDKMVRAAKVFKAEFM</sequence>
<dbReference type="EMBL" id="OX359470">
    <property type="protein sequence ID" value="CAI3971192.1"/>
    <property type="molecule type" value="Genomic_DNA"/>
</dbReference>
<name>A0A9N6WV03_9VIRU</name>
<proteinExistence type="predicted"/>